<evidence type="ECO:0000256" key="3">
    <source>
        <dbReference type="ARBA" id="ARBA00022833"/>
    </source>
</evidence>
<dbReference type="EMBL" id="CP005290">
    <property type="protein sequence ID" value="AGK61994.1"/>
    <property type="molecule type" value="Genomic_DNA"/>
</dbReference>
<keyword evidence="2 4" id="KW-0378">Hydrolase</keyword>
<comment type="function">
    <text evidence="4">D-aminoacyl-tRNA deacylase with broad substrate specificity. By recycling D-aminoacyl-tRNA to D-amino acids and free tRNA molecules, this enzyme counteracts the toxicity associated with the formation of D-aminoacyl-tRNA entities in vivo.</text>
</comment>
<dbReference type="Gene3D" id="3.40.630.50">
    <property type="entry name" value="AF0625-like"/>
    <property type="match status" value="1"/>
</dbReference>
<evidence type="ECO:0000256" key="1">
    <source>
        <dbReference type="ARBA" id="ARBA00022723"/>
    </source>
</evidence>
<dbReference type="SUPFAM" id="SSF142535">
    <property type="entry name" value="AF0625-like"/>
    <property type="match status" value="1"/>
</dbReference>
<dbReference type="RefSeq" id="WP_015591590.1">
    <property type="nucleotide sequence ID" value="NC_021169.1"/>
</dbReference>
<dbReference type="KEGG" id="ast:Asulf_02030"/>
<evidence type="ECO:0000256" key="4">
    <source>
        <dbReference type="HAMAP-Rule" id="MF_00562"/>
    </source>
</evidence>
<comment type="similarity">
    <text evidence="4">Belongs to the DtdA deacylase family.</text>
</comment>
<dbReference type="NCBIfam" id="NF003072">
    <property type="entry name" value="PRK03995.1-4"/>
    <property type="match status" value="1"/>
</dbReference>
<keyword evidence="3 4" id="KW-0862">Zinc</keyword>
<organism evidence="5 6">
    <name type="scientific">Archaeoglobus sulfaticallidus PM70-1</name>
    <dbReference type="NCBI Taxonomy" id="387631"/>
    <lineage>
        <taxon>Archaea</taxon>
        <taxon>Methanobacteriati</taxon>
        <taxon>Methanobacteriota</taxon>
        <taxon>Archaeoglobi</taxon>
        <taxon>Archaeoglobales</taxon>
        <taxon>Archaeoglobaceae</taxon>
        <taxon>Archaeoglobus</taxon>
    </lineage>
</organism>
<evidence type="ECO:0000313" key="6">
    <source>
        <dbReference type="Proteomes" id="UP000013307"/>
    </source>
</evidence>
<comment type="cofactor">
    <cofactor evidence="4">
        <name>Zn(2+)</name>
        <dbReference type="ChEBI" id="CHEBI:29105"/>
    </cofactor>
    <text evidence="4">Binds 2 Zn(2+) ions per subunit.</text>
</comment>
<dbReference type="GO" id="GO:0051499">
    <property type="term" value="F:D-aminoacyl-tRNA deacylase activity"/>
    <property type="evidence" value="ECO:0007669"/>
    <property type="project" value="UniProtKB-UniRule"/>
</dbReference>
<protein>
    <recommendedName>
        <fullName evidence="4">D-aminoacyl-tRNA deacylase</fullName>
        <ecNumber evidence="4">3.1.1.96</ecNumber>
    </recommendedName>
</protein>
<dbReference type="AlphaFoldDB" id="N0BEF6"/>
<dbReference type="HOGENOM" id="CLU_056464_1_0_2"/>
<reference evidence="5 6" key="1">
    <citation type="journal article" date="2013" name="Genome Announc.">
        <title>Complete Genome Sequence of the Thermophilic and Facultatively Chemolithoautotrophic Sulfate Reducer Archaeoglobus sulfaticallidus Strain PM70-1T.</title>
        <authorList>
            <person name="Stokke R."/>
            <person name="Hocking W.P."/>
            <person name="Steinsbu B.O."/>
            <person name="Steen I.H."/>
        </authorList>
    </citation>
    <scope>NUCLEOTIDE SEQUENCE [LARGE SCALE GENOMIC DNA]</scope>
    <source>
        <strain evidence="5">PM70-1</strain>
    </source>
</reference>
<dbReference type="eggNOG" id="arCOG01616">
    <property type="taxonomic scope" value="Archaea"/>
</dbReference>
<dbReference type="GO" id="GO:0019478">
    <property type="term" value="P:D-amino acid catabolic process"/>
    <property type="evidence" value="ECO:0007669"/>
    <property type="project" value="UniProtKB-UniRule"/>
</dbReference>
<dbReference type="Gene3D" id="3.40.50.10700">
    <property type="entry name" value="AF0625-like"/>
    <property type="match status" value="1"/>
</dbReference>
<gene>
    <name evidence="4" type="primary">dtdA</name>
    <name evidence="5" type="ORF">Asulf_02030</name>
</gene>
<dbReference type="Proteomes" id="UP000013307">
    <property type="component" value="Chromosome"/>
</dbReference>
<dbReference type="OrthoDB" id="9863at2157"/>
<dbReference type="STRING" id="387631.Asulf_02030"/>
<dbReference type="PANTHER" id="PTHR34667">
    <property type="entry name" value="D-AMINOACYL-TRNA DEACYLASE"/>
    <property type="match status" value="1"/>
</dbReference>
<dbReference type="GeneID" id="15393665"/>
<dbReference type="Pfam" id="PF04414">
    <property type="entry name" value="tRNA_deacylase"/>
    <property type="match status" value="1"/>
</dbReference>
<name>N0BEF6_9EURY</name>
<dbReference type="HAMAP" id="MF_00562">
    <property type="entry name" value="Deacylase_DtdA"/>
    <property type="match status" value="1"/>
</dbReference>
<keyword evidence="6" id="KW-1185">Reference proteome</keyword>
<comment type="subunit">
    <text evidence="4">Monomer.</text>
</comment>
<evidence type="ECO:0000256" key="2">
    <source>
        <dbReference type="ARBA" id="ARBA00022801"/>
    </source>
</evidence>
<dbReference type="EC" id="3.1.1.96" evidence="4"/>
<comment type="catalytic activity">
    <reaction evidence="4">
        <text>glycyl-tRNA(Ala) + H2O = tRNA(Ala) + glycine + H(+)</text>
        <dbReference type="Rhea" id="RHEA:53744"/>
        <dbReference type="Rhea" id="RHEA-COMP:9657"/>
        <dbReference type="Rhea" id="RHEA-COMP:13640"/>
        <dbReference type="ChEBI" id="CHEBI:15377"/>
        <dbReference type="ChEBI" id="CHEBI:15378"/>
        <dbReference type="ChEBI" id="CHEBI:57305"/>
        <dbReference type="ChEBI" id="CHEBI:78442"/>
        <dbReference type="ChEBI" id="CHEBI:78522"/>
        <dbReference type="EC" id="3.1.1.96"/>
    </reaction>
</comment>
<comment type="catalytic activity">
    <reaction evidence="4">
        <text>a D-aminoacyl-tRNA + H2O = a tRNA + a D-alpha-amino acid + H(+)</text>
        <dbReference type="Rhea" id="RHEA:13953"/>
        <dbReference type="Rhea" id="RHEA-COMP:10123"/>
        <dbReference type="Rhea" id="RHEA-COMP:10124"/>
        <dbReference type="ChEBI" id="CHEBI:15377"/>
        <dbReference type="ChEBI" id="CHEBI:15378"/>
        <dbReference type="ChEBI" id="CHEBI:59871"/>
        <dbReference type="ChEBI" id="CHEBI:78442"/>
        <dbReference type="ChEBI" id="CHEBI:79333"/>
        <dbReference type="EC" id="3.1.1.96"/>
    </reaction>
</comment>
<proteinExistence type="inferred from homology"/>
<accession>N0BEF6</accession>
<dbReference type="InterPro" id="IPR018033">
    <property type="entry name" value="Deacylase_DtdA_archaea"/>
</dbReference>
<dbReference type="PIRSF" id="PIRSF016210">
    <property type="entry name" value="UCP016210"/>
    <property type="match status" value="1"/>
</dbReference>
<dbReference type="GO" id="GO:0008270">
    <property type="term" value="F:zinc ion binding"/>
    <property type="evidence" value="ECO:0007669"/>
    <property type="project" value="UniProtKB-UniRule"/>
</dbReference>
<dbReference type="GO" id="GO:0106026">
    <property type="term" value="F:Gly-tRNA(Ala) deacylase activity"/>
    <property type="evidence" value="ECO:0007669"/>
    <property type="project" value="RHEA"/>
</dbReference>
<dbReference type="InterPro" id="IPR007508">
    <property type="entry name" value="DtdA"/>
</dbReference>
<evidence type="ECO:0000313" key="5">
    <source>
        <dbReference type="EMBL" id="AGK61994.1"/>
    </source>
</evidence>
<dbReference type="PANTHER" id="PTHR34667:SF1">
    <property type="entry name" value="D-AMINOACYL-TRNA DEACYLASE"/>
    <property type="match status" value="1"/>
</dbReference>
<sequence>MYLVICSKSDIAGMNIKDHLLSMLDLDKKVIDDIEFHIGDRISIAEIRERLIYADHIDEKLKKYIDFNEIIFASRHRSADGRKIFTVHVSGNIGTADFGGKPYSLAKPAPITIKNYVLALNERIDQLPEFSFTLEVTHHGPSEIKTPSAFYEIGSGEEEWKNEDAGRIVAESIVSAINDERKSWDVAISVGGTHYAPRQTEIILNTTFTFGHSFAKYTFDHLNKEFIIKALEVTETDKIVIDEKSTTSKIKGMLVEVSEAVGAEVLKSKEVKRKYSLN</sequence>
<keyword evidence="1 4" id="KW-0479">Metal-binding</keyword>